<protein>
    <submittedName>
        <fullName evidence="2">Uncharacterized protein</fullName>
    </submittedName>
</protein>
<name>A0A1W1WPD9_SULTA</name>
<organism evidence="2 3">
    <name type="scientific">Sulfobacillus thermosulfidooxidans (strain DSM 9293 / VKM B-1269 / AT-1)</name>
    <dbReference type="NCBI Taxonomy" id="929705"/>
    <lineage>
        <taxon>Bacteria</taxon>
        <taxon>Bacillati</taxon>
        <taxon>Bacillota</taxon>
        <taxon>Clostridia</taxon>
        <taxon>Eubacteriales</taxon>
        <taxon>Clostridiales Family XVII. Incertae Sedis</taxon>
        <taxon>Sulfobacillus</taxon>
    </lineage>
</organism>
<dbReference type="AlphaFoldDB" id="A0A1W1WPD9"/>
<evidence type="ECO:0000313" key="3">
    <source>
        <dbReference type="Proteomes" id="UP000192660"/>
    </source>
</evidence>
<keyword evidence="3" id="KW-1185">Reference proteome</keyword>
<reference evidence="3" key="1">
    <citation type="submission" date="2017-04" db="EMBL/GenBank/DDBJ databases">
        <authorList>
            <person name="Varghese N."/>
            <person name="Submissions S."/>
        </authorList>
    </citation>
    <scope>NUCLEOTIDE SEQUENCE [LARGE SCALE GENOMIC DNA]</scope>
    <source>
        <strain evidence="3">DSM 9293</strain>
    </source>
</reference>
<accession>A0A1W1WPD9</accession>
<dbReference type="OrthoDB" id="9906936at2"/>
<keyword evidence="1" id="KW-1133">Transmembrane helix</keyword>
<evidence type="ECO:0000256" key="1">
    <source>
        <dbReference type="SAM" id="Phobius"/>
    </source>
</evidence>
<feature type="transmembrane region" description="Helical" evidence="1">
    <location>
        <begin position="12"/>
        <end position="35"/>
    </location>
</feature>
<dbReference type="EMBL" id="FWWY01000002">
    <property type="protein sequence ID" value="SMC08171.1"/>
    <property type="molecule type" value="Genomic_DNA"/>
</dbReference>
<dbReference type="Proteomes" id="UP000192660">
    <property type="component" value="Unassembled WGS sequence"/>
</dbReference>
<gene>
    <name evidence="2" type="ORF">SAMN00768000_3710</name>
</gene>
<sequence>MTAQHPKRVPAIATWLFSIEMLLLLLLVITVYLFVSQIHAEQSTINTALTAGLEQAAITPTTQNGAYYNVGWNGQSVSLESSALPAVLSTTFQHTIPGSTTTTTAQRVTWTLPATANAVWHLSGPIVIQQLQTTSAPNQPITLNHQTVTYPYPVIAGQVIVPLNLITFFHWHWTTTMSESFVLPLAGRTNPHTIVSFQS</sequence>
<keyword evidence="1" id="KW-0472">Membrane</keyword>
<keyword evidence="1" id="KW-0812">Transmembrane</keyword>
<proteinExistence type="predicted"/>
<evidence type="ECO:0000313" key="2">
    <source>
        <dbReference type="EMBL" id="SMC08171.1"/>
    </source>
</evidence>
<dbReference type="RefSeq" id="WP_084662250.1">
    <property type="nucleotide sequence ID" value="NZ_FWWY01000002.1"/>
</dbReference>